<feature type="binding site" evidence="5">
    <location>
        <position position="281"/>
    </location>
    <ligand>
        <name>Zn(2+)</name>
        <dbReference type="ChEBI" id="CHEBI:29105"/>
        <note>catalytic</note>
    </ligand>
</feature>
<evidence type="ECO:0000256" key="3">
    <source>
        <dbReference type="ARBA" id="ARBA00022833"/>
    </source>
</evidence>
<feature type="active site" evidence="5">
    <location>
        <position position="272"/>
    </location>
</feature>
<evidence type="ECO:0000256" key="2">
    <source>
        <dbReference type="ARBA" id="ARBA00022801"/>
    </source>
</evidence>
<dbReference type="InterPro" id="IPR024079">
    <property type="entry name" value="MetalloPept_cat_dom_sf"/>
</dbReference>
<dbReference type="SUPFAM" id="SSF55486">
    <property type="entry name" value="Metalloproteases ('zincins'), catalytic domain"/>
    <property type="match status" value="1"/>
</dbReference>
<feature type="domain" description="Peptidase M12B" evidence="6">
    <location>
        <begin position="113"/>
        <end position="343"/>
    </location>
</feature>
<keyword evidence="2" id="KW-0378">Hydrolase</keyword>
<organism evidence="7">
    <name type="scientific">Amblyomma maculatum</name>
    <name type="common">Gulf Coast tick</name>
    <dbReference type="NCBI Taxonomy" id="34609"/>
    <lineage>
        <taxon>Eukaryota</taxon>
        <taxon>Metazoa</taxon>
        <taxon>Ecdysozoa</taxon>
        <taxon>Arthropoda</taxon>
        <taxon>Chelicerata</taxon>
        <taxon>Arachnida</taxon>
        <taxon>Acari</taxon>
        <taxon>Parasitiformes</taxon>
        <taxon>Ixodida</taxon>
        <taxon>Ixodoidea</taxon>
        <taxon>Ixodidae</taxon>
        <taxon>Amblyomminae</taxon>
        <taxon>Amblyomma</taxon>
    </lineage>
</organism>
<feature type="binding site" evidence="5">
    <location>
        <position position="271"/>
    </location>
    <ligand>
        <name>Zn(2+)</name>
        <dbReference type="ChEBI" id="CHEBI:29105"/>
        <note>catalytic</note>
    </ligand>
</feature>
<keyword evidence="5" id="KW-0479">Metal-binding</keyword>
<evidence type="ECO:0000313" key="7">
    <source>
        <dbReference type="EMBL" id="AEO36041.1"/>
    </source>
</evidence>
<dbReference type="Gene3D" id="3.40.390.10">
    <property type="entry name" value="Collagenase (Catalytic Domain)"/>
    <property type="match status" value="1"/>
</dbReference>
<evidence type="ECO:0000256" key="1">
    <source>
        <dbReference type="ARBA" id="ARBA00022670"/>
    </source>
</evidence>
<dbReference type="InterPro" id="IPR001590">
    <property type="entry name" value="Peptidase_M12B"/>
</dbReference>
<evidence type="ECO:0000256" key="5">
    <source>
        <dbReference type="PROSITE-ProRule" id="PRU00276"/>
    </source>
</evidence>
<dbReference type="AlphaFoldDB" id="G3MRC3"/>
<dbReference type="PANTHER" id="PTHR11905">
    <property type="entry name" value="ADAM A DISINTEGRIN AND METALLOPROTEASE DOMAIN"/>
    <property type="match status" value="1"/>
</dbReference>
<dbReference type="PROSITE" id="PS50215">
    <property type="entry name" value="ADAM_MEPRO"/>
    <property type="match status" value="1"/>
</dbReference>
<feature type="binding site" evidence="5">
    <location>
        <position position="275"/>
    </location>
    <ligand>
        <name>Zn(2+)</name>
        <dbReference type="ChEBI" id="CHEBI:29105"/>
        <note>catalytic</note>
    </ligand>
</feature>
<reference evidence="7" key="1">
    <citation type="journal article" date="2011" name="PLoS ONE">
        <title>A deep insight into the sialotranscriptome of the gulf coast tick, Amblyomma maculatum.</title>
        <authorList>
            <person name="Karim S."/>
            <person name="Singh P."/>
            <person name="Ribeiro J.M."/>
        </authorList>
    </citation>
    <scope>NUCLEOTIDE SEQUENCE</scope>
    <source>
        <tissue evidence="7">Salivary gland</tissue>
    </source>
</reference>
<keyword evidence="4" id="KW-0482">Metalloprotease</keyword>
<sequence length="447" mass="49842">MSSSSFRGDVYKDDKYHAAVLVSQEDGLRIKGILGGSLKIDYPENAAPNKDGHVWHSLDKIEHNTFDGIVSQLQDKLIGDDQKAERRSNEDEPAILSARNAGPIKRVTVKTTTTVETRVVVSSQYAAAFNSSDYSDVNNLFDYLRVLFAFVNDVCTLFKQDVLDLQVNVVGVVLLQKTTERFLRKFRNVDALQSETLTEFNTFIKKESSVFSRDDIVVYLTPYRIGRELPGGKIDQSGAGLAGVGGACTDHRGMLVTDIPKAFSGVYNVVHEMLHLLGSAHDGEAAPKYLKNSPGGTLCPGQGDFVMAAVHTGNKKLTFSSCTEKQVLAYLTNPQGHCLLTQVIRRTRVVTMEKMFMDRERFCRRVVTEVNNAKFLEHLDEKNDIKNCVLMCSWVKHNKRNVRLQSAPNYTPCEIAKNKVSKMCLQTSCSSIPNDLRSFVSVSKQKL</sequence>
<keyword evidence="1" id="KW-0645">Protease</keyword>
<name>G3MRC3_AMBMU</name>
<protein>
    <recommendedName>
        <fullName evidence="6">Peptidase M12B domain-containing protein</fullName>
    </recommendedName>
</protein>
<evidence type="ECO:0000259" key="6">
    <source>
        <dbReference type="PROSITE" id="PS50215"/>
    </source>
</evidence>
<dbReference type="GO" id="GO:0004222">
    <property type="term" value="F:metalloendopeptidase activity"/>
    <property type="evidence" value="ECO:0007669"/>
    <property type="project" value="InterPro"/>
</dbReference>
<dbReference type="GO" id="GO:0006509">
    <property type="term" value="P:membrane protein ectodomain proteolysis"/>
    <property type="evidence" value="ECO:0007669"/>
    <property type="project" value="TreeGrafter"/>
</dbReference>
<evidence type="ECO:0000256" key="4">
    <source>
        <dbReference type="ARBA" id="ARBA00023049"/>
    </source>
</evidence>
<dbReference type="GO" id="GO:0046872">
    <property type="term" value="F:metal ion binding"/>
    <property type="evidence" value="ECO:0007669"/>
    <property type="project" value="UniProtKB-KW"/>
</dbReference>
<dbReference type="EMBL" id="JO844424">
    <property type="protein sequence ID" value="AEO36041.1"/>
    <property type="molecule type" value="mRNA"/>
</dbReference>
<dbReference type="PANTHER" id="PTHR11905:SF159">
    <property type="entry name" value="ADAM METALLOPROTEASE"/>
    <property type="match status" value="1"/>
</dbReference>
<proteinExistence type="evidence at transcript level"/>
<dbReference type="Pfam" id="PF13688">
    <property type="entry name" value="Reprolysin_5"/>
    <property type="match status" value="1"/>
</dbReference>
<accession>G3MRC3</accession>
<keyword evidence="3 5" id="KW-0862">Zinc</keyword>
<comment type="caution">
    <text evidence="5">Lacks conserved residue(s) required for the propagation of feature annotation.</text>
</comment>